<reference evidence="8" key="1">
    <citation type="submission" date="2019-01" db="EMBL/GenBank/DDBJ databases">
        <authorList>
            <consortium name="Genoscope - CEA"/>
            <person name="William W."/>
        </authorList>
    </citation>
    <scope>NUCLEOTIDE SEQUENCE</scope>
    <source>
        <strain evidence="8">CR-1</strain>
    </source>
</reference>
<dbReference type="GO" id="GO:0003729">
    <property type="term" value="F:mRNA binding"/>
    <property type="evidence" value="ECO:0007669"/>
    <property type="project" value="InterPro"/>
</dbReference>
<dbReference type="Gene3D" id="3.30.920.30">
    <property type="entry name" value="Hypothetical protein"/>
    <property type="match status" value="1"/>
</dbReference>
<evidence type="ECO:0000256" key="4">
    <source>
        <dbReference type="ARBA" id="ARBA00022759"/>
    </source>
</evidence>
<keyword evidence="4" id="KW-0255">Endonuclease</keyword>
<evidence type="ECO:0000256" key="5">
    <source>
        <dbReference type="ARBA" id="ARBA00022801"/>
    </source>
</evidence>
<evidence type="ECO:0000256" key="3">
    <source>
        <dbReference type="ARBA" id="ARBA00022722"/>
    </source>
</evidence>
<sequence length="64" mass="7339">MPRKIRQLIRDLERAGFINRGGKGSHRNFIHPKGIVITISGRLGDDAKHYQEKEAETKITRAKK</sequence>
<comment type="similarity">
    <text evidence="1">Belongs to the HicA mRNA interferase family.</text>
</comment>
<keyword evidence="6" id="KW-0694">RNA-binding</keyword>
<dbReference type="EMBL" id="CAACVI010000011">
    <property type="protein sequence ID" value="VEN73526.1"/>
    <property type="molecule type" value="Genomic_DNA"/>
</dbReference>
<keyword evidence="5" id="KW-0378">Hydrolase</keyword>
<protein>
    <recommendedName>
        <fullName evidence="9">Addiction module toxin, HicA family</fullName>
    </recommendedName>
</protein>
<dbReference type="GO" id="GO:0004519">
    <property type="term" value="F:endonuclease activity"/>
    <property type="evidence" value="ECO:0007669"/>
    <property type="project" value="UniProtKB-KW"/>
</dbReference>
<evidence type="ECO:0000256" key="6">
    <source>
        <dbReference type="ARBA" id="ARBA00022884"/>
    </source>
</evidence>
<evidence type="ECO:0000313" key="8">
    <source>
        <dbReference type="EMBL" id="VEN73526.1"/>
    </source>
</evidence>
<dbReference type="InterPro" id="IPR012933">
    <property type="entry name" value="HicA_mRNA_interferase"/>
</dbReference>
<dbReference type="GO" id="GO:0016787">
    <property type="term" value="F:hydrolase activity"/>
    <property type="evidence" value="ECO:0007669"/>
    <property type="project" value="UniProtKB-KW"/>
</dbReference>
<keyword evidence="3" id="KW-0540">Nuclease</keyword>
<evidence type="ECO:0000256" key="2">
    <source>
        <dbReference type="ARBA" id="ARBA00022649"/>
    </source>
</evidence>
<keyword evidence="2" id="KW-1277">Toxin-antitoxin system</keyword>
<keyword evidence="7" id="KW-0346">Stress response</keyword>
<evidence type="ECO:0000256" key="1">
    <source>
        <dbReference type="ARBA" id="ARBA00006620"/>
    </source>
</evidence>
<evidence type="ECO:0008006" key="9">
    <source>
        <dbReference type="Google" id="ProtNLM"/>
    </source>
</evidence>
<dbReference type="AlphaFoldDB" id="A0A484HE94"/>
<proteinExistence type="inferred from homology"/>
<dbReference type="SUPFAM" id="SSF54786">
    <property type="entry name" value="YcfA/nrd intein domain"/>
    <property type="match status" value="1"/>
</dbReference>
<organism evidence="8">
    <name type="scientific">uncultured Desulfobacteraceae bacterium</name>
    <dbReference type="NCBI Taxonomy" id="218296"/>
    <lineage>
        <taxon>Bacteria</taxon>
        <taxon>Pseudomonadati</taxon>
        <taxon>Thermodesulfobacteriota</taxon>
        <taxon>Desulfobacteria</taxon>
        <taxon>Desulfobacterales</taxon>
        <taxon>Desulfobacteraceae</taxon>
        <taxon>environmental samples</taxon>
    </lineage>
</organism>
<gene>
    <name evidence="8" type="ORF">EPICR_190026</name>
</gene>
<evidence type="ECO:0000256" key="7">
    <source>
        <dbReference type="ARBA" id="ARBA00023016"/>
    </source>
</evidence>
<accession>A0A484HE94</accession>
<dbReference type="InterPro" id="IPR038570">
    <property type="entry name" value="HicA_sf"/>
</dbReference>
<name>A0A484HE94_9BACT</name>
<dbReference type="Pfam" id="PF07927">
    <property type="entry name" value="HicA_toxin"/>
    <property type="match status" value="1"/>
</dbReference>